<protein>
    <recommendedName>
        <fullName evidence="6 7">Small ribosomal subunit protein uS5</fullName>
    </recommendedName>
</protein>
<dbReference type="Gene3D" id="3.30.230.10">
    <property type="match status" value="1"/>
</dbReference>
<evidence type="ECO:0000256" key="1">
    <source>
        <dbReference type="ARBA" id="ARBA00008945"/>
    </source>
</evidence>
<comment type="domain">
    <text evidence="7">The N-terminal domain interacts with the head of the 30S subunit; the C-terminal domain interacts with the body and contacts protein S4. The interaction surface between S4 and S5 is involved in control of translational fidelity.</text>
</comment>
<dbReference type="GO" id="GO:0005737">
    <property type="term" value="C:cytoplasm"/>
    <property type="evidence" value="ECO:0007669"/>
    <property type="project" value="UniProtKB-ARBA"/>
</dbReference>
<proteinExistence type="inferred from homology"/>
<dbReference type="SUPFAM" id="SSF54768">
    <property type="entry name" value="dsRNA-binding domain-like"/>
    <property type="match status" value="1"/>
</dbReference>
<keyword evidence="3 7" id="KW-0694">RNA-binding</keyword>
<dbReference type="NCBIfam" id="TIGR01021">
    <property type="entry name" value="rpsE_bact"/>
    <property type="match status" value="1"/>
</dbReference>
<dbReference type="Pfam" id="PF03719">
    <property type="entry name" value="Ribosomal_S5_C"/>
    <property type="match status" value="1"/>
</dbReference>
<dbReference type="InterPro" id="IPR000851">
    <property type="entry name" value="Ribosomal_uS5"/>
</dbReference>
<dbReference type="GO" id="GO:0003735">
    <property type="term" value="F:structural constituent of ribosome"/>
    <property type="evidence" value="ECO:0007669"/>
    <property type="project" value="UniProtKB-UniRule"/>
</dbReference>
<dbReference type="GO" id="GO:0015935">
    <property type="term" value="C:small ribosomal subunit"/>
    <property type="evidence" value="ECO:0007669"/>
    <property type="project" value="InterPro"/>
</dbReference>
<evidence type="ECO:0000256" key="5">
    <source>
        <dbReference type="ARBA" id="ARBA00023274"/>
    </source>
</evidence>
<name>A0A9D5QD76_UNCW3</name>
<comment type="subunit">
    <text evidence="7">Part of the 30S ribosomal subunit. Contacts proteins S4 and S8.</text>
</comment>
<gene>
    <name evidence="7 10" type="primary">rpsE</name>
    <name evidence="10" type="ORF">GF359_01120</name>
</gene>
<organism evidence="10 11">
    <name type="scientific">candidate division WOR-3 bacterium</name>
    <dbReference type="NCBI Taxonomy" id="2052148"/>
    <lineage>
        <taxon>Bacteria</taxon>
        <taxon>Bacteria division WOR-3</taxon>
    </lineage>
</organism>
<comment type="function">
    <text evidence="7">With S4 and S12 plays an important role in translational accuracy.</text>
</comment>
<dbReference type="GO" id="GO:0019843">
    <property type="term" value="F:rRNA binding"/>
    <property type="evidence" value="ECO:0007669"/>
    <property type="project" value="UniProtKB-UniRule"/>
</dbReference>
<dbReference type="InterPro" id="IPR020568">
    <property type="entry name" value="Ribosomal_Su5_D2-typ_SF"/>
</dbReference>
<accession>A0A9D5QD76</accession>
<evidence type="ECO:0000256" key="3">
    <source>
        <dbReference type="ARBA" id="ARBA00022884"/>
    </source>
</evidence>
<dbReference type="Pfam" id="PF00333">
    <property type="entry name" value="Ribosomal_S5"/>
    <property type="match status" value="1"/>
</dbReference>
<dbReference type="InterPro" id="IPR013810">
    <property type="entry name" value="Ribosomal_uS5_N"/>
</dbReference>
<dbReference type="PANTHER" id="PTHR48277">
    <property type="entry name" value="MITOCHONDRIAL RIBOSOMAL PROTEIN S5"/>
    <property type="match status" value="1"/>
</dbReference>
<dbReference type="InterPro" id="IPR005324">
    <property type="entry name" value="Ribosomal_uS5_C"/>
</dbReference>
<dbReference type="PROSITE" id="PS50881">
    <property type="entry name" value="S5_DSRBD"/>
    <property type="match status" value="1"/>
</dbReference>
<dbReference type="PANTHER" id="PTHR48277:SF1">
    <property type="entry name" value="MITOCHONDRIAL RIBOSOMAL PROTEIN S5"/>
    <property type="match status" value="1"/>
</dbReference>
<dbReference type="HAMAP" id="MF_01307_B">
    <property type="entry name" value="Ribosomal_uS5_B"/>
    <property type="match status" value="1"/>
</dbReference>
<keyword evidence="4 7" id="KW-0689">Ribosomal protein</keyword>
<dbReference type="Gene3D" id="3.30.160.20">
    <property type="match status" value="1"/>
</dbReference>
<dbReference type="InterPro" id="IPR005712">
    <property type="entry name" value="Ribosomal_uS5_bac-type"/>
</dbReference>
<dbReference type="AlphaFoldDB" id="A0A9D5QD76"/>
<evidence type="ECO:0000256" key="8">
    <source>
        <dbReference type="RuleBase" id="RU003823"/>
    </source>
</evidence>
<reference evidence="10" key="1">
    <citation type="submission" date="2019-11" db="EMBL/GenBank/DDBJ databases">
        <title>Microbial mats filling the niche in hypersaline microbial mats.</title>
        <authorList>
            <person name="Wong H.L."/>
            <person name="Macleod F.I."/>
            <person name="White R.A. III"/>
            <person name="Burns B.P."/>
        </authorList>
    </citation>
    <scope>NUCLEOTIDE SEQUENCE</scope>
    <source>
        <strain evidence="10">Bin_327</strain>
    </source>
</reference>
<dbReference type="EMBL" id="WJKJ01000031">
    <property type="protein sequence ID" value="MBD3363795.1"/>
    <property type="molecule type" value="Genomic_DNA"/>
</dbReference>
<evidence type="ECO:0000256" key="4">
    <source>
        <dbReference type="ARBA" id="ARBA00022980"/>
    </source>
</evidence>
<evidence type="ECO:0000313" key="11">
    <source>
        <dbReference type="Proteomes" id="UP000630660"/>
    </source>
</evidence>
<sequence>MYKRNSRMGPPQDEFADQVIQIKRVTKVVKGGKRFKLSATVVVGDGNGRVGVGHGKANEVALAVAKGREHARKSLHKIANGRTIPHETQARFSAANVIIKPASPGTGLVATLPVRSVLRMAGFKDALTKSLGSHTPFNLAMATIHALKKLRRLDEVARLRNKPISYFMERGNAEEDA</sequence>
<dbReference type="GO" id="GO:0006412">
    <property type="term" value="P:translation"/>
    <property type="evidence" value="ECO:0007669"/>
    <property type="project" value="UniProtKB-UniRule"/>
</dbReference>
<evidence type="ECO:0000256" key="6">
    <source>
        <dbReference type="ARBA" id="ARBA00035255"/>
    </source>
</evidence>
<evidence type="ECO:0000256" key="7">
    <source>
        <dbReference type="HAMAP-Rule" id="MF_01307"/>
    </source>
</evidence>
<dbReference type="FunFam" id="3.30.230.10:FF:000002">
    <property type="entry name" value="30S ribosomal protein S5"/>
    <property type="match status" value="1"/>
</dbReference>
<dbReference type="InterPro" id="IPR014721">
    <property type="entry name" value="Ribsml_uS5_D2-typ_fold_subgr"/>
</dbReference>
<comment type="similarity">
    <text evidence="1 7 8">Belongs to the universal ribosomal protein uS5 family.</text>
</comment>
<keyword evidence="2 7" id="KW-0699">rRNA-binding</keyword>
<evidence type="ECO:0000313" key="10">
    <source>
        <dbReference type="EMBL" id="MBD3363795.1"/>
    </source>
</evidence>
<evidence type="ECO:0000256" key="2">
    <source>
        <dbReference type="ARBA" id="ARBA00022730"/>
    </source>
</evidence>
<comment type="function">
    <text evidence="7">Located at the back of the 30S subunit body where it stabilizes the conformation of the head with respect to the body.</text>
</comment>
<evidence type="ECO:0000259" key="9">
    <source>
        <dbReference type="PROSITE" id="PS50881"/>
    </source>
</evidence>
<feature type="domain" description="S5 DRBM" evidence="9">
    <location>
        <begin position="15"/>
        <end position="78"/>
    </location>
</feature>
<comment type="caution">
    <text evidence="10">The sequence shown here is derived from an EMBL/GenBank/DDBJ whole genome shotgun (WGS) entry which is preliminary data.</text>
</comment>
<keyword evidence="5 7" id="KW-0687">Ribonucleoprotein</keyword>
<dbReference type="Proteomes" id="UP000630660">
    <property type="component" value="Unassembled WGS sequence"/>
</dbReference>
<dbReference type="SUPFAM" id="SSF54211">
    <property type="entry name" value="Ribosomal protein S5 domain 2-like"/>
    <property type="match status" value="1"/>
</dbReference>